<dbReference type="PROSITE" id="PS51273">
    <property type="entry name" value="GATASE_TYPE_1"/>
    <property type="match status" value="1"/>
</dbReference>
<accession>A0ABW4XSJ2</accession>
<evidence type="ECO:0000256" key="1">
    <source>
        <dbReference type="ARBA" id="ARBA00005091"/>
    </source>
</evidence>
<dbReference type="EC" id="3.5.1.2" evidence="10"/>
<comment type="pathway">
    <text evidence="1 10">Amino-acid biosynthesis; L-histidine biosynthesis; L-histidine from 5-phospho-alpha-D-ribose 1-diphosphate: step 5/9.</text>
</comment>
<evidence type="ECO:0000256" key="6">
    <source>
        <dbReference type="ARBA" id="ARBA00023102"/>
    </source>
</evidence>
<keyword evidence="4 10" id="KW-0378">Hydrolase</keyword>
<evidence type="ECO:0000259" key="11">
    <source>
        <dbReference type="Pfam" id="PF00117"/>
    </source>
</evidence>
<evidence type="ECO:0000313" key="12">
    <source>
        <dbReference type="EMBL" id="MFD2098058.1"/>
    </source>
</evidence>
<keyword evidence="13" id="KW-1185">Reference proteome</keyword>
<reference evidence="13" key="1">
    <citation type="journal article" date="2019" name="Int. J. Syst. Evol. Microbiol.">
        <title>The Global Catalogue of Microorganisms (GCM) 10K type strain sequencing project: providing services to taxonomists for standard genome sequencing and annotation.</title>
        <authorList>
            <consortium name="The Broad Institute Genomics Platform"/>
            <consortium name="The Broad Institute Genome Sequencing Center for Infectious Disease"/>
            <person name="Wu L."/>
            <person name="Ma J."/>
        </authorList>
    </citation>
    <scope>NUCLEOTIDE SEQUENCE [LARGE SCALE GENOMIC DNA]</scope>
    <source>
        <strain evidence="13">CGMCC 1.10992</strain>
    </source>
</reference>
<sequence>MASTKQSIVIIDTGCANIASVKYAVERLGYQVTVTADHEQIRSADKVFLPGVGSASEAMKNISKRDLITLIQSLTQPVLGICLGMQLMAAFSDEGEVDCLGLIPDRVAPLKGGDGLRLPHMGWNAVIPKADHPLFAGIESGTYFYFVHSFALPVSEYTAASCEYGQQFSASVSRDNFFGVQFHPERSAQAGATLIKNFLEM</sequence>
<comment type="caution">
    <text evidence="12">The sequence shown here is derived from an EMBL/GenBank/DDBJ whole genome shotgun (WGS) entry which is preliminary data.</text>
</comment>
<keyword evidence="3 10" id="KW-0028">Amino-acid biosynthesis</keyword>
<dbReference type="Proteomes" id="UP001597380">
    <property type="component" value="Unassembled WGS sequence"/>
</dbReference>
<keyword evidence="5 10" id="KW-0315">Glutamine amidotransferase</keyword>
<evidence type="ECO:0000256" key="7">
    <source>
        <dbReference type="ARBA" id="ARBA00023239"/>
    </source>
</evidence>
<comment type="function">
    <text evidence="10">IGPS catalyzes the conversion of PRFAR and glutamine to IGP, AICAR and glutamate. The HisH subunit catalyzes the hydrolysis of glutamine to glutamate and ammonia as part of the synthesis of IGP and AICAR. The resulting ammonia molecule is channeled to the active site of HisF.</text>
</comment>
<dbReference type="NCBIfam" id="TIGR01855">
    <property type="entry name" value="IMP_synth_hisH"/>
    <property type="match status" value="1"/>
</dbReference>
<keyword evidence="10" id="KW-0963">Cytoplasm</keyword>
<dbReference type="PANTHER" id="PTHR42701:SF1">
    <property type="entry name" value="IMIDAZOLE GLYCEROL PHOSPHATE SYNTHASE SUBUNIT HISH"/>
    <property type="match status" value="1"/>
</dbReference>
<dbReference type="Gene3D" id="3.40.50.880">
    <property type="match status" value="1"/>
</dbReference>
<comment type="catalytic activity">
    <reaction evidence="8 10">
        <text>5-[(5-phospho-1-deoxy-D-ribulos-1-ylimino)methylamino]-1-(5-phospho-beta-D-ribosyl)imidazole-4-carboxamide + L-glutamine = D-erythro-1-(imidazol-4-yl)glycerol 3-phosphate + 5-amino-1-(5-phospho-beta-D-ribosyl)imidazole-4-carboxamide + L-glutamate + H(+)</text>
        <dbReference type="Rhea" id="RHEA:24793"/>
        <dbReference type="ChEBI" id="CHEBI:15378"/>
        <dbReference type="ChEBI" id="CHEBI:29985"/>
        <dbReference type="ChEBI" id="CHEBI:58278"/>
        <dbReference type="ChEBI" id="CHEBI:58359"/>
        <dbReference type="ChEBI" id="CHEBI:58475"/>
        <dbReference type="ChEBI" id="CHEBI:58525"/>
        <dbReference type="EC" id="4.3.2.10"/>
    </reaction>
</comment>
<feature type="active site" evidence="10">
    <location>
        <position position="183"/>
    </location>
</feature>
<dbReference type="InterPro" id="IPR029062">
    <property type="entry name" value="Class_I_gatase-like"/>
</dbReference>
<dbReference type="CDD" id="cd01748">
    <property type="entry name" value="GATase1_IGP_Synthase"/>
    <property type="match status" value="1"/>
</dbReference>
<dbReference type="GO" id="GO:0016829">
    <property type="term" value="F:lyase activity"/>
    <property type="evidence" value="ECO:0007669"/>
    <property type="project" value="UniProtKB-KW"/>
</dbReference>
<comment type="subcellular location">
    <subcellularLocation>
        <location evidence="10">Cytoplasm</location>
    </subcellularLocation>
</comment>
<keyword evidence="6 10" id="KW-0368">Histidine biosynthesis</keyword>
<protein>
    <recommendedName>
        <fullName evidence="10">Imidazole glycerol phosphate synthase subunit HisH</fullName>
        <ecNumber evidence="10">4.3.2.10</ecNumber>
    </recommendedName>
    <alternativeName>
        <fullName evidence="10">IGP synthase glutaminase subunit</fullName>
        <ecNumber evidence="10">3.5.1.2</ecNumber>
    </alternativeName>
    <alternativeName>
        <fullName evidence="10">IGP synthase subunit HisH</fullName>
    </alternativeName>
    <alternativeName>
        <fullName evidence="10">ImGP synthase subunit HisH</fullName>
        <shortName evidence="10">IGPS subunit HisH</shortName>
    </alternativeName>
</protein>
<evidence type="ECO:0000313" key="13">
    <source>
        <dbReference type="Proteomes" id="UP001597380"/>
    </source>
</evidence>
<dbReference type="SUPFAM" id="SSF52317">
    <property type="entry name" value="Class I glutamine amidotransferase-like"/>
    <property type="match status" value="1"/>
</dbReference>
<feature type="active site" description="Nucleophile" evidence="10">
    <location>
        <position position="82"/>
    </location>
</feature>
<dbReference type="InterPro" id="IPR017926">
    <property type="entry name" value="GATASE"/>
</dbReference>
<evidence type="ECO:0000256" key="2">
    <source>
        <dbReference type="ARBA" id="ARBA00011152"/>
    </source>
</evidence>
<evidence type="ECO:0000256" key="4">
    <source>
        <dbReference type="ARBA" id="ARBA00022801"/>
    </source>
</evidence>
<evidence type="ECO:0000256" key="5">
    <source>
        <dbReference type="ARBA" id="ARBA00022962"/>
    </source>
</evidence>
<dbReference type="PIRSF" id="PIRSF000495">
    <property type="entry name" value="Amidotransf_hisH"/>
    <property type="match status" value="1"/>
</dbReference>
<comment type="subunit">
    <text evidence="2 10">Heterodimer of HisH and HisF.</text>
</comment>
<organism evidence="12 13">
    <name type="scientific">Corallincola platygyrae</name>
    <dbReference type="NCBI Taxonomy" id="1193278"/>
    <lineage>
        <taxon>Bacteria</taxon>
        <taxon>Pseudomonadati</taxon>
        <taxon>Pseudomonadota</taxon>
        <taxon>Gammaproteobacteria</taxon>
        <taxon>Alteromonadales</taxon>
        <taxon>Psychromonadaceae</taxon>
        <taxon>Corallincola</taxon>
    </lineage>
</organism>
<evidence type="ECO:0000256" key="3">
    <source>
        <dbReference type="ARBA" id="ARBA00022605"/>
    </source>
</evidence>
<dbReference type="EMBL" id="JBHUHT010000031">
    <property type="protein sequence ID" value="MFD2098058.1"/>
    <property type="molecule type" value="Genomic_DNA"/>
</dbReference>
<comment type="catalytic activity">
    <reaction evidence="9 10">
        <text>L-glutamine + H2O = L-glutamate + NH4(+)</text>
        <dbReference type="Rhea" id="RHEA:15889"/>
        <dbReference type="ChEBI" id="CHEBI:15377"/>
        <dbReference type="ChEBI" id="CHEBI:28938"/>
        <dbReference type="ChEBI" id="CHEBI:29985"/>
        <dbReference type="ChEBI" id="CHEBI:58359"/>
        <dbReference type="EC" id="3.5.1.2"/>
    </reaction>
</comment>
<dbReference type="Pfam" id="PF00117">
    <property type="entry name" value="GATase"/>
    <property type="match status" value="1"/>
</dbReference>
<evidence type="ECO:0000256" key="9">
    <source>
        <dbReference type="ARBA" id="ARBA00049534"/>
    </source>
</evidence>
<feature type="domain" description="Glutamine amidotransferase" evidence="11">
    <location>
        <begin position="9"/>
        <end position="199"/>
    </location>
</feature>
<dbReference type="InterPro" id="IPR010139">
    <property type="entry name" value="Imidazole-glycPsynth_HisH"/>
</dbReference>
<gene>
    <name evidence="10 12" type="primary">hisH</name>
    <name evidence="12" type="ORF">ACFSJ3_18940</name>
</gene>
<evidence type="ECO:0000256" key="10">
    <source>
        <dbReference type="HAMAP-Rule" id="MF_00278"/>
    </source>
</evidence>
<dbReference type="HAMAP" id="MF_00278">
    <property type="entry name" value="HisH"/>
    <property type="match status" value="1"/>
</dbReference>
<feature type="active site" evidence="10">
    <location>
        <position position="185"/>
    </location>
</feature>
<proteinExistence type="inferred from homology"/>
<evidence type="ECO:0000256" key="8">
    <source>
        <dbReference type="ARBA" id="ARBA00047838"/>
    </source>
</evidence>
<dbReference type="EC" id="4.3.2.10" evidence="10"/>
<keyword evidence="7 10" id="KW-0456">Lyase</keyword>
<name>A0ABW4XSJ2_9GAMM</name>
<dbReference type="PANTHER" id="PTHR42701">
    <property type="entry name" value="IMIDAZOLE GLYCEROL PHOSPHATE SYNTHASE SUBUNIT HISH"/>
    <property type="match status" value="1"/>
</dbReference>
<dbReference type="RefSeq" id="WP_345342489.1">
    <property type="nucleotide sequence ID" value="NZ_BAABLI010000034.1"/>
</dbReference>